<comment type="caution">
    <text evidence="2">The sequence shown here is derived from an EMBL/GenBank/DDBJ whole genome shotgun (WGS) entry which is preliminary data.</text>
</comment>
<evidence type="ECO:0000256" key="1">
    <source>
        <dbReference type="SAM" id="MobiDB-lite"/>
    </source>
</evidence>
<name>A0ABV8MLW7_9NEIS</name>
<organism evidence="2 3">
    <name type="scientific">Chitinimonas lacunae</name>
    <dbReference type="NCBI Taxonomy" id="1963018"/>
    <lineage>
        <taxon>Bacteria</taxon>
        <taxon>Pseudomonadati</taxon>
        <taxon>Pseudomonadota</taxon>
        <taxon>Betaproteobacteria</taxon>
        <taxon>Neisseriales</taxon>
        <taxon>Chitinibacteraceae</taxon>
        <taxon>Chitinimonas</taxon>
    </lineage>
</organism>
<proteinExistence type="predicted"/>
<accession>A0ABV8MLW7</accession>
<sequence>MNQEKLLDAIADRDMFSHLKSALKDAGLPVSRGWDLTREQLLDVMDMKPDGDTHFHELQNIYKENLLYADKAVMLWSADREDLNNFTRQLESILRPDHSYTLPYPAPLGVEELKAQTENFIPVKIYESHKKRTVVFCSRRWINEQVTILNSDLKEEILASYADIPEFFGKRKITFQVFDSLTLHAETGLVELRIDRAKHMPEKQIKQLCVLAQARINAYAEACGIKEFLKLPLNLYEAIGHIYKDRSLIIKNLQHQNDAGFDNTNRGRSKKLDVRNDDYHSGGERSVPSIDIYGITALLPIFQNGSPSIILNGHSKLLAQQQSFIDYVKILDCWNFSTYTYTLGRVLQYLPYS</sequence>
<dbReference type="Proteomes" id="UP001595791">
    <property type="component" value="Unassembled WGS sequence"/>
</dbReference>
<dbReference type="EMBL" id="JBHSBU010000001">
    <property type="protein sequence ID" value="MFC4158255.1"/>
    <property type="molecule type" value="Genomic_DNA"/>
</dbReference>
<feature type="region of interest" description="Disordered" evidence="1">
    <location>
        <begin position="260"/>
        <end position="280"/>
    </location>
</feature>
<evidence type="ECO:0000313" key="2">
    <source>
        <dbReference type="EMBL" id="MFC4158255.1"/>
    </source>
</evidence>
<evidence type="ECO:0000313" key="3">
    <source>
        <dbReference type="Proteomes" id="UP001595791"/>
    </source>
</evidence>
<dbReference type="RefSeq" id="WP_378160728.1">
    <property type="nucleotide sequence ID" value="NZ_JBHSBU010000001.1"/>
</dbReference>
<feature type="compositionally biased region" description="Basic and acidic residues" evidence="1">
    <location>
        <begin position="270"/>
        <end position="280"/>
    </location>
</feature>
<gene>
    <name evidence="2" type="ORF">ACFOW7_02670</name>
</gene>
<keyword evidence="3" id="KW-1185">Reference proteome</keyword>
<protein>
    <submittedName>
        <fullName evidence="2">Uncharacterized protein</fullName>
    </submittedName>
</protein>
<reference evidence="3" key="1">
    <citation type="journal article" date="2019" name="Int. J. Syst. Evol. Microbiol.">
        <title>The Global Catalogue of Microorganisms (GCM) 10K type strain sequencing project: providing services to taxonomists for standard genome sequencing and annotation.</title>
        <authorList>
            <consortium name="The Broad Institute Genomics Platform"/>
            <consortium name="The Broad Institute Genome Sequencing Center for Infectious Disease"/>
            <person name="Wu L."/>
            <person name="Ma J."/>
        </authorList>
    </citation>
    <scope>NUCLEOTIDE SEQUENCE [LARGE SCALE GENOMIC DNA]</scope>
    <source>
        <strain evidence="3">LMG 29894</strain>
    </source>
</reference>